<dbReference type="SUPFAM" id="SSF144232">
    <property type="entry name" value="HIT/MYND zinc finger-like"/>
    <property type="match status" value="1"/>
</dbReference>
<evidence type="ECO:0000313" key="8">
    <source>
        <dbReference type="Proteomes" id="UP000036403"/>
    </source>
</evidence>
<reference evidence="7 8" key="1">
    <citation type="submission" date="2015-04" db="EMBL/GenBank/DDBJ databases">
        <title>Lasius niger genome sequencing.</title>
        <authorList>
            <person name="Konorov E.A."/>
            <person name="Nikitin M.A."/>
            <person name="Kirill M.V."/>
            <person name="Chang P."/>
        </authorList>
    </citation>
    <scope>NUCLEOTIDE SEQUENCE [LARGE SCALE GENOMIC DNA]</scope>
    <source>
        <tissue evidence="7">Whole</tissue>
    </source>
</reference>
<evidence type="ECO:0000256" key="3">
    <source>
        <dbReference type="ARBA" id="ARBA00022833"/>
    </source>
</evidence>
<evidence type="ECO:0000313" key="7">
    <source>
        <dbReference type="EMBL" id="KMQ97839.1"/>
    </source>
</evidence>
<dbReference type="OrthoDB" id="7632287at2759"/>
<evidence type="ECO:0000256" key="1">
    <source>
        <dbReference type="ARBA" id="ARBA00022723"/>
    </source>
</evidence>
<feature type="compositionally biased region" description="Polar residues" evidence="5">
    <location>
        <begin position="711"/>
        <end position="723"/>
    </location>
</feature>
<dbReference type="Gene3D" id="6.10.140.2220">
    <property type="match status" value="1"/>
</dbReference>
<feature type="region of interest" description="Disordered" evidence="5">
    <location>
        <begin position="215"/>
        <end position="240"/>
    </location>
</feature>
<gene>
    <name evidence="7" type="ORF">RF55_1816</name>
</gene>
<feature type="region of interest" description="Disordered" evidence="5">
    <location>
        <begin position="812"/>
        <end position="851"/>
    </location>
</feature>
<keyword evidence="1" id="KW-0479">Metal-binding</keyword>
<organism evidence="7 8">
    <name type="scientific">Lasius niger</name>
    <name type="common">Black garden ant</name>
    <dbReference type="NCBI Taxonomy" id="67767"/>
    <lineage>
        <taxon>Eukaryota</taxon>
        <taxon>Metazoa</taxon>
        <taxon>Ecdysozoa</taxon>
        <taxon>Arthropoda</taxon>
        <taxon>Hexapoda</taxon>
        <taxon>Insecta</taxon>
        <taxon>Pterygota</taxon>
        <taxon>Neoptera</taxon>
        <taxon>Endopterygota</taxon>
        <taxon>Hymenoptera</taxon>
        <taxon>Apocrita</taxon>
        <taxon>Aculeata</taxon>
        <taxon>Formicoidea</taxon>
        <taxon>Formicidae</taxon>
        <taxon>Formicinae</taxon>
        <taxon>Lasius</taxon>
        <taxon>Lasius</taxon>
    </lineage>
</organism>
<name>A0A0J7L5R6_LASNI</name>
<dbReference type="EMBL" id="LBMM01000666">
    <property type="protein sequence ID" value="KMQ97839.1"/>
    <property type="molecule type" value="Genomic_DNA"/>
</dbReference>
<proteinExistence type="predicted"/>
<evidence type="ECO:0000256" key="2">
    <source>
        <dbReference type="ARBA" id="ARBA00022771"/>
    </source>
</evidence>
<dbReference type="GO" id="GO:0008270">
    <property type="term" value="F:zinc ion binding"/>
    <property type="evidence" value="ECO:0007669"/>
    <property type="project" value="UniProtKB-KW"/>
</dbReference>
<evidence type="ECO:0000256" key="4">
    <source>
        <dbReference type="PROSITE-ProRule" id="PRU00134"/>
    </source>
</evidence>
<feature type="region of interest" description="Disordered" evidence="5">
    <location>
        <begin position="320"/>
        <end position="352"/>
    </location>
</feature>
<dbReference type="PROSITE" id="PS01360">
    <property type="entry name" value="ZF_MYND_1"/>
    <property type="match status" value="1"/>
</dbReference>
<feature type="compositionally biased region" description="Basic and acidic residues" evidence="5">
    <location>
        <begin position="322"/>
        <end position="352"/>
    </location>
</feature>
<dbReference type="InterPro" id="IPR002893">
    <property type="entry name" value="Znf_MYND"/>
</dbReference>
<accession>A0A0J7L5R6</accession>
<feature type="region of interest" description="Disordered" evidence="5">
    <location>
        <begin position="711"/>
        <end position="732"/>
    </location>
</feature>
<feature type="compositionally biased region" description="Basic and acidic residues" evidence="5">
    <location>
        <begin position="1"/>
        <end position="13"/>
    </location>
</feature>
<sequence length="1508" mass="165037">MQSHDQCDPDVALKPRRKKPERNLSRFDSAVDDSNVVACDIVELLCDASNEERPTCSRISSSTEELEEPADDVCSTCKDCAECQLQQQQQQQDCAAAKIRKTEEEEDQDEELSEEHLDYYVADVVGGETASTVSSIVSIEHEKAPILVDLTSEESKQITWKQTILKQFVDTEESSEMSEPRIMIADSSSRLQRGGTGGSLATALRDRGPCVIPVQPNRSLPIRPAPPTPTRSAASLVTSRKTSRSPILKLPKSRVSNLADVVEVQSDISSSMLTNDLNEFPPFGRQDGSGMMLTIDRSGYVLSRIPTNAVQITKEVNNVKKKNGEDRDREYEKELTKDVKKQKKSHEADASHVQDERIKNILKEYSKSYSNNLIEEKRSQQHVMMRLWNAKRYSSSLVVSTTEPEGEKTKEICNKVVPPLRLKKIVREASTTEYRNVEMSAGKLGNESNYRIVTGATPRPESPSGYSATSFWNSVISEKELGGESSTRDKSRRSWPKSDGYKIKYRRNRLRQKLRGLRGKALELSREMAECDNAADTSPQHSTRLRQMMNCYEKQIENISKLLCKLSASIPSTNDDDVVDLDYELDERSISIEKIVDSDVAQVNGVSRSSISPSPSPGPPKLSPRSPIDYERVKSPDAIRDSPPVLPRVYIAIQPTALEYLKQNLKSTTKSWHADDSSSSSTIEKDVKMDDTSRTICANVIAAPTIVSPVSSSEFEGAGSSTAEWDGEEASPKLKNPEIKEKIAEDTKTFDDVHRQATPSISSDNFLIGSTMDLEIDGSDARDTKEEPATQIGHLDDVTQILETAATKQIACEKQEPDQRSNEALSSSSPPIVEETRKATEYGSYDSEERINSEGKAVVSAVTAAQDAASTIATGRPQVPTANVTNILQLQSNYYGSSVARDNVVFTGIIQNSRDAQKMMTSSMNQSVALDPSMSLGFTQSGSTVSSSNQQCVVLPNSCNSKVIQETTNQRNDGNRIMTEQFPTLGNWVARMSKKQATKSKSKLQSGVSLPTASTAEAARVPGLEAQKIRASAPSNATRNNIVNVAPQWNTERWQRQQQHQQRQQQLYAAASSAAPAVRPGICPPISVTQFYPPNYALLGKDFAYDKIYSFTRLSLQIDPYSGAAFGYHSAICPYGDYSYHSRLHPATSSISGYPIGPLQDPQHPASPLRQMQHLDKRFPAHMQDAATRHYAAADLLKYPGSLSTGGYQHAAAAAAAAAGLDYDHRLRTATAAQQNGTPSACLPSLLITPPPPLAATAQHGTLVRTALTGYPAANNGQCGRNRMIPDVVAAATAAAAAVAAASFGRQRGTVLPSYGRTDAEMVSGGIGGVMDNESAQLMAANRPTASRERLPQKPVQSVAGVNIDSRLNNGGHRQLQNIILLPYVKVDDVPYPQPSSAIFGENAQESTSSVPTSTTYKSAPVLTSNSAVKEPVRKESRNCETPHLGKVNRTLETTSNLECSNCGLTGSMFKCLGCEAAFYCDDRCQTRHWSIHVEKCPKRMPKLKKLI</sequence>
<evidence type="ECO:0000259" key="6">
    <source>
        <dbReference type="PROSITE" id="PS50865"/>
    </source>
</evidence>
<feature type="domain" description="MYND-type" evidence="6">
    <location>
        <begin position="1460"/>
        <end position="1497"/>
    </location>
</feature>
<keyword evidence="8" id="KW-1185">Reference proteome</keyword>
<feature type="compositionally biased region" description="Basic and acidic residues" evidence="5">
    <location>
        <begin position="812"/>
        <end position="821"/>
    </location>
</feature>
<dbReference type="Proteomes" id="UP000036403">
    <property type="component" value="Unassembled WGS sequence"/>
</dbReference>
<evidence type="ECO:0000256" key="5">
    <source>
        <dbReference type="SAM" id="MobiDB-lite"/>
    </source>
</evidence>
<feature type="region of interest" description="Disordered" evidence="5">
    <location>
        <begin position="606"/>
        <end position="629"/>
    </location>
</feature>
<dbReference type="PaxDb" id="67767-A0A0J7L5R6"/>
<keyword evidence="2 4" id="KW-0863">Zinc-finger</keyword>
<dbReference type="PROSITE" id="PS50865">
    <property type="entry name" value="ZF_MYND_2"/>
    <property type="match status" value="1"/>
</dbReference>
<feature type="region of interest" description="Disordered" evidence="5">
    <location>
        <begin position="1"/>
        <end position="26"/>
    </location>
</feature>
<keyword evidence="3" id="KW-0862">Zinc</keyword>
<comment type="caution">
    <text evidence="7">The sequence shown here is derived from an EMBL/GenBank/DDBJ whole genome shotgun (WGS) entry which is preliminary data.</text>
</comment>
<protein>
    <submittedName>
        <fullName evidence="7">Nuclear factor of activated t-cells 5-like isoform x4 protein</fullName>
    </submittedName>
</protein>
<dbReference type="Pfam" id="PF01753">
    <property type="entry name" value="zf-MYND"/>
    <property type="match status" value="1"/>
</dbReference>